<proteinExistence type="predicted"/>
<protein>
    <recommendedName>
        <fullName evidence="2">DUF5808 domain-containing protein</fullName>
    </recommendedName>
</protein>
<dbReference type="KEGG" id="prv:G7070_06190"/>
<dbReference type="EMBL" id="CP049865">
    <property type="protein sequence ID" value="QIK70949.1"/>
    <property type="molecule type" value="Genomic_DNA"/>
</dbReference>
<reference evidence="3 4" key="1">
    <citation type="submission" date="2020-03" db="EMBL/GenBank/DDBJ databases">
        <title>Propioniciclava sp. nov., isolated from Hydrophilus acuminatus.</title>
        <authorList>
            <person name="Hyun D.-W."/>
            <person name="Bae J.-W."/>
        </authorList>
    </citation>
    <scope>NUCLEOTIDE SEQUENCE [LARGE SCALE GENOMIC DNA]</scope>
    <source>
        <strain evidence="3 4">HDW11</strain>
    </source>
</reference>
<dbReference type="AlphaFoldDB" id="A0A6G7Y2L2"/>
<dbReference type="Proteomes" id="UP000501058">
    <property type="component" value="Chromosome"/>
</dbReference>
<name>A0A6G7Y2L2_9ACTN</name>
<feature type="region of interest" description="Disordered" evidence="1">
    <location>
        <begin position="149"/>
        <end position="250"/>
    </location>
</feature>
<organism evidence="3 4">
    <name type="scientific">Propioniciclava coleopterorum</name>
    <dbReference type="NCBI Taxonomy" id="2714937"/>
    <lineage>
        <taxon>Bacteria</taxon>
        <taxon>Bacillati</taxon>
        <taxon>Actinomycetota</taxon>
        <taxon>Actinomycetes</taxon>
        <taxon>Propionibacteriales</taxon>
        <taxon>Propionibacteriaceae</taxon>
        <taxon>Propioniciclava</taxon>
    </lineage>
</organism>
<feature type="compositionally biased region" description="Low complexity" evidence="1">
    <location>
        <begin position="231"/>
        <end position="243"/>
    </location>
</feature>
<evidence type="ECO:0000256" key="1">
    <source>
        <dbReference type="SAM" id="MobiDB-lite"/>
    </source>
</evidence>
<sequence length="250" mass="26869">MIRSIDELTPETAAAARSWLEASVAQVPASYRGVVRDEMMSSMCAAMDADMTPEQFAGAVERIAAFVVEDDDDGADGAPEAGRDPRVGRWCGIPYDFRPPTGERIRQSMWNPADPRLLMPRAFGAGWDLNVGAVAVRLGFIEPDAEDEPFAEVPQGASRSPRGCPSPSPEPSWRITPSAGARCPSAWPTTGVPPASRTPGSRAARPPAPTWLSRSAPRRSPRRRCARRVRAPNAPAGSRWPAWPAGPPPP</sequence>
<keyword evidence="4" id="KW-1185">Reference proteome</keyword>
<feature type="compositionally biased region" description="Basic residues" evidence="1">
    <location>
        <begin position="216"/>
        <end position="230"/>
    </location>
</feature>
<dbReference type="Pfam" id="PF19124">
    <property type="entry name" value="DUF5808"/>
    <property type="match status" value="1"/>
</dbReference>
<dbReference type="RefSeq" id="WP_166230669.1">
    <property type="nucleotide sequence ID" value="NZ_CP049865.1"/>
</dbReference>
<gene>
    <name evidence="3" type="ORF">G7070_06190</name>
</gene>
<feature type="domain" description="DUF5808" evidence="2">
    <location>
        <begin position="112"/>
        <end position="136"/>
    </location>
</feature>
<accession>A0A6G7Y2L2</accession>
<evidence type="ECO:0000259" key="2">
    <source>
        <dbReference type="Pfam" id="PF19124"/>
    </source>
</evidence>
<dbReference type="InterPro" id="IPR043831">
    <property type="entry name" value="DUF5808"/>
</dbReference>
<evidence type="ECO:0000313" key="3">
    <source>
        <dbReference type="EMBL" id="QIK70949.1"/>
    </source>
</evidence>
<evidence type="ECO:0000313" key="4">
    <source>
        <dbReference type="Proteomes" id="UP000501058"/>
    </source>
</evidence>